<feature type="chain" id="PRO_5046902329" description="Lipoprotein" evidence="2">
    <location>
        <begin position="20"/>
        <end position="178"/>
    </location>
</feature>
<feature type="region of interest" description="Disordered" evidence="1">
    <location>
        <begin position="91"/>
        <end position="115"/>
    </location>
</feature>
<dbReference type="EMBL" id="JARZHI010000057">
    <property type="protein sequence ID" value="MDI1435380.1"/>
    <property type="molecule type" value="Genomic_DNA"/>
</dbReference>
<keyword evidence="4" id="KW-1185">Reference proteome</keyword>
<comment type="caution">
    <text evidence="3">The sequence shown here is derived from an EMBL/GenBank/DDBJ whole genome shotgun (WGS) entry which is preliminary data.</text>
</comment>
<evidence type="ECO:0000256" key="1">
    <source>
        <dbReference type="SAM" id="MobiDB-lite"/>
    </source>
</evidence>
<evidence type="ECO:0000256" key="2">
    <source>
        <dbReference type="SAM" id="SignalP"/>
    </source>
</evidence>
<dbReference type="PROSITE" id="PS51257">
    <property type="entry name" value="PROKAR_LIPOPROTEIN"/>
    <property type="match status" value="1"/>
</dbReference>
<reference evidence="3 4" key="1">
    <citation type="submission" date="2023-04" db="EMBL/GenBank/DDBJ databases">
        <title>The genome sequence of Polyangium sorediatum DSM14670.</title>
        <authorList>
            <person name="Zhang X."/>
        </authorList>
    </citation>
    <scope>NUCLEOTIDE SEQUENCE [LARGE SCALE GENOMIC DNA]</scope>
    <source>
        <strain evidence="3 4">DSM 14670</strain>
    </source>
</reference>
<keyword evidence="2" id="KW-0732">Signal</keyword>
<feature type="compositionally biased region" description="Low complexity" evidence="1">
    <location>
        <begin position="91"/>
        <end position="113"/>
    </location>
</feature>
<evidence type="ECO:0008006" key="5">
    <source>
        <dbReference type="Google" id="ProtNLM"/>
    </source>
</evidence>
<proteinExistence type="predicted"/>
<feature type="signal peptide" evidence="2">
    <location>
        <begin position="1"/>
        <end position="19"/>
    </location>
</feature>
<organism evidence="3 4">
    <name type="scientific">Polyangium sorediatum</name>
    <dbReference type="NCBI Taxonomy" id="889274"/>
    <lineage>
        <taxon>Bacteria</taxon>
        <taxon>Pseudomonadati</taxon>
        <taxon>Myxococcota</taxon>
        <taxon>Polyangia</taxon>
        <taxon>Polyangiales</taxon>
        <taxon>Polyangiaceae</taxon>
        <taxon>Polyangium</taxon>
    </lineage>
</organism>
<name>A0ABT6P5B2_9BACT</name>
<sequence>MNIRGAVLGCLFLTSLLVACGGDSNEGSGSEGGGGTSSGVPSCADVCAAIGKQCGQVPPNCSDVCPMLSDEGKACVVNASSCAAIDACGSSGSTTSGSSSSSSGGSSSSSASSGSGGSGDVCAACKSDEFCVKSSSVASEVGCVGLPLDCNDGLCQCLIAKGCSQGGKTCSGSIVECL</sequence>
<dbReference type="Proteomes" id="UP001160301">
    <property type="component" value="Unassembled WGS sequence"/>
</dbReference>
<protein>
    <recommendedName>
        <fullName evidence="5">Lipoprotein</fullName>
    </recommendedName>
</protein>
<evidence type="ECO:0000313" key="4">
    <source>
        <dbReference type="Proteomes" id="UP001160301"/>
    </source>
</evidence>
<accession>A0ABT6P5B2</accession>
<gene>
    <name evidence="3" type="ORF">QHF89_38115</name>
</gene>
<dbReference type="RefSeq" id="WP_136972363.1">
    <property type="nucleotide sequence ID" value="NZ_JARZHI010000057.1"/>
</dbReference>
<evidence type="ECO:0000313" key="3">
    <source>
        <dbReference type="EMBL" id="MDI1435380.1"/>
    </source>
</evidence>